<accession>A0A0F9QRW8</accession>
<gene>
    <name evidence="2" type="ORF">LCGC14_0685410</name>
</gene>
<comment type="caution">
    <text evidence="2">The sequence shown here is derived from an EMBL/GenBank/DDBJ whole genome shotgun (WGS) entry which is preliminary data.</text>
</comment>
<keyword evidence="1" id="KW-0812">Transmembrane</keyword>
<evidence type="ECO:0000313" key="2">
    <source>
        <dbReference type="EMBL" id="KKN45214.1"/>
    </source>
</evidence>
<keyword evidence="1" id="KW-1133">Transmembrane helix</keyword>
<feature type="transmembrane region" description="Helical" evidence="1">
    <location>
        <begin position="31"/>
        <end position="53"/>
    </location>
</feature>
<keyword evidence="1" id="KW-0472">Membrane</keyword>
<organism evidence="2">
    <name type="scientific">marine sediment metagenome</name>
    <dbReference type="NCBI Taxonomy" id="412755"/>
    <lineage>
        <taxon>unclassified sequences</taxon>
        <taxon>metagenomes</taxon>
        <taxon>ecological metagenomes</taxon>
    </lineage>
</organism>
<reference evidence="2" key="1">
    <citation type="journal article" date="2015" name="Nature">
        <title>Complex archaea that bridge the gap between prokaryotes and eukaryotes.</title>
        <authorList>
            <person name="Spang A."/>
            <person name="Saw J.H."/>
            <person name="Jorgensen S.L."/>
            <person name="Zaremba-Niedzwiedzka K."/>
            <person name="Martijn J."/>
            <person name="Lind A.E."/>
            <person name="van Eijk R."/>
            <person name="Schleper C."/>
            <person name="Guy L."/>
            <person name="Ettema T.J."/>
        </authorList>
    </citation>
    <scope>NUCLEOTIDE SEQUENCE</scope>
</reference>
<proteinExistence type="predicted"/>
<dbReference type="EMBL" id="LAZR01001405">
    <property type="protein sequence ID" value="KKN45214.1"/>
    <property type="molecule type" value="Genomic_DNA"/>
</dbReference>
<feature type="transmembrane region" description="Helical" evidence="1">
    <location>
        <begin position="59"/>
        <end position="79"/>
    </location>
</feature>
<sequence length="133" mass="15716">MVWFFLCQKCGWKVWTKKFWKCINPFTNCCFLRWMILGHELAAFVLGWAQWFGLYTPPGWIWIALGFGFTGWSALWSIAKCKSFPILLNPSTWPPANVRNKNRNIFETVLKSHQYTHNHRIIFVFGGIFIYSS</sequence>
<protein>
    <submittedName>
        <fullName evidence="2">Uncharacterized protein</fullName>
    </submittedName>
</protein>
<evidence type="ECO:0000256" key="1">
    <source>
        <dbReference type="SAM" id="Phobius"/>
    </source>
</evidence>
<name>A0A0F9QRW8_9ZZZZ</name>
<dbReference type="AlphaFoldDB" id="A0A0F9QRW8"/>